<accession>A0A0F9MBW2</accession>
<protein>
    <submittedName>
        <fullName evidence="1">Uncharacterized protein</fullName>
    </submittedName>
</protein>
<reference evidence="1" key="1">
    <citation type="journal article" date="2015" name="Nature">
        <title>Complex archaea that bridge the gap between prokaryotes and eukaryotes.</title>
        <authorList>
            <person name="Spang A."/>
            <person name="Saw J.H."/>
            <person name="Jorgensen S.L."/>
            <person name="Zaremba-Niedzwiedzka K."/>
            <person name="Martijn J."/>
            <person name="Lind A.E."/>
            <person name="van Eijk R."/>
            <person name="Schleper C."/>
            <person name="Guy L."/>
            <person name="Ettema T.J."/>
        </authorList>
    </citation>
    <scope>NUCLEOTIDE SEQUENCE</scope>
</reference>
<dbReference type="AlphaFoldDB" id="A0A0F9MBW2"/>
<gene>
    <name evidence="1" type="ORF">LCGC14_1093200</name>
</gene>
<evidence type="ECO:0000313" key="1">
    <source>
        <dbReference type="EMBL" id="KKN04865.1"/>
    </source>
</evidence>
<sequence length="295" mass="33245">MIRLTVQVSDITTVMTLYDVIRIYRSDAIDGTYVLLGAMTLVAGVSDYVFTDTDGTPDNWYKSTYYNTGNSNESSFSNAVRGTTAIFHDVTYPPEYAFDAAEQLITRRIRRYIGDFKELGRLYIDQETGEFCSNILEDNLTIDVADKIWPVYVTVDGAEFTTLTDPVVQGYQYLTFSGTLISGSQTKVIEIWYHTFKFSDRQVYEAYGDAMIPPGLTANSVTQDHLVLQAAIDLLQNMYAEDVVDDGATIRDDQTTYDPSPGLREREKTITRLQKILDALIKQYTFSELGGVLID</sequence>
<dbReference type="EMBL" id="LAZR01004870">
    <property type="protein sequence ID" value="KKN04865.1"/>
    <property type="molecule type" value="Genomic_DNA"/>
</dbReference>
<comment type="caution">
    <text evidence="1">The sequence shown here is derived from an EMBL/GenBank/DDBJ whole genome shotgun (WGS) entry which is preliminary data.</text>
</comment>
<name>A0A0F9MBW2_9ZZZZ</name>
<organism evidence="1">
    <name type="scientific">marine sediment metagenome</name>
    <dbReference type="NCBI Taxonomy" id="412755"/>
    <lineage>
        <taxon>unclassified sequences</taxon>
        <taxon>metagenomes</taxon>
        <taxon>ecological metagenomes</taxon>
    </lineage>
</organism>
<proteinExistence type="predicted"/>